<dbReference type="GO" id="GO:0005634">
    <property type="term" value="C:nucleus"/>
    <property type="evidence" value="ECO:0007669"/>
    <property type="project" value="TreeGrafter"/>
</dbReference>
<dbReference type="GO" id="GO:0004843">
    <property type="term" value="F:cysteine-type deubiquitinase activity"/>
    <property type="evidence" value="ECO:0007669"/>
    <property type="project" value="InterPro"/>
</dbReference>
<dbReference type="PROSITE" id="PS50235">
    <property type="entry name" value="USP_3"/>
    <property type="match status" value="1"/>
</dbReference>
<evidence type="ECO:0000256" key="1">
    <source>
        <dbReference type="SAM" id="MobiDB-lite"/>
    </source>
</evidence>
<dbReference type="InterPro" id="IPR044743">
    <property type="entry name" value="Ubl_USP48"/>
</dbReference>
<dbReference type="InterPro" id="IPR001394">
    <property type="entry name" value="Peptidase_C19_UCH"/>
</dbReference>
<dbReference type="InterPro" id="IPR028889">
    <property type="entry name" value="USP"/>
</dbReference>
<sequence>MDLLRPHGSPRRIRLQLHVEKACRLFLKAADIGENPLTDSREPGHPVGLKVCQIHLIALVSVTIKYRCGSKTYRFVAVYIAESPIFQLQVTFAAMQESTQSAFNPVKLVESLKLRTSEQQDAQEFSKLFMAHLDTEFAKQSDPGLKTLISDQGKQSYCTICEKCQHRSERDSDFLEIEVNIKEAKRYTELKELPPVVHFSLLRFVYDLASMERKKSKHTISFPTFIDMDRFLGPPEERKQRGKQNSGKSKNLYELRGVLLHKGASAYHGHYEAQVFDLQNKAWYQFNDETVTKIDSLEAKPNTSKDKPKAEADSKGKKANGHSQQQPKKRRRVDSDSDIEIIEFVSSPPAPKGTSAPETTAYISSKEAYMLVYSRIDDNRKAEMKDCVAGQSCGGGLKMRAATPDALTPPHRAQQAVSTLNDAHQEACKAFVQRERETIARFDEIRNRMREVYKSWNITLRDQQARSESPNGVQHADKADDTKTSEASVPAEQQTNVSDLVSDITPREQASSISEIVCSHGKLDPDKGSDMKLITKIAYERIATEDHYGWNPVLSPADVCELCVKNMFTVGEDDPGFWVSKQWLKDWRLTKPKMHSASQGDLPPDAAEFVQHVRCEHGGLSANVTARRKISLEIPNRVLSAKLSSTFQKKTGVNIEDRRKRRSYSAGPLIAVENTGGRMDHDIAICQDCRLKRKSDFDMTEITVRILGAKDPIPTSGSCSEESVQVSQQHLGPRPITTYGSRKAGGLRQSNRIRQGRQVKQRRVTITKAMTVKDLKVSLQEELNVPVISQRLFYRGAELEDSSATVLSLGILANDFLDLREQTEDIDLLSDTDNERDKRKRRKEGPGFGGTLLSILNTYRVKATKAIGTSYICNNSELAVMRTSTSLDNGPTMSTACATADCVATETSFTVTCDATVDGEEGIPDDTAATVRTTCCAAAVSAFDCDPEPSWPSPAILELKAWAVTPELATPALHHWAMPPPGTGLLELRAVRQWSKPAPPENLAQPLELLELSWIARASIYPKDTKTDTEIRIEQ</sequence>
<dbReference type="PANTHER" id="PTHR24006">
    <property type="entry name" value="UBIQUITIN CARBOXYL-TERMINAL HYDROLASE"/>
    <property type="match status" value="1"/>
</dbReference>
<dbReference type="GeneID" id="36329634"/>
<proteinExistence type="predicted"/>
<dbReference type="SUPFAM" id="SSF54236">
    <property type="entry name" value="Ubiquitin-like"/>
    <property type="match status" value="1"/>
</dbReference>
<dbReference type="CDD" id="cd01795">
    <property type="entry name" value="Ubl_USP48"/>
    <property type="match status" value="1"/>
</dbReference>
<dbReference type="RefSeq" id="XP_024341939.1">
    <property type="nucleotide sequence ID" value="XM_024484685.1"/>
</dbReference>
<name>A0A1X6N924_9APHY</name>
<accession>A0A1X6N924</accession>
<dbReference type="GO" id="GO:0005829">
    <property type="term" value="C:cytosol"/>
    <property type="evidence" value="ECO:0007669"/>
    <property type="project" value="TreeGrafter"/>
</dbReference>
<evidence type="ECO:0000259" key="3">
    <source>
        <dbReference type="PROSITE" id="PS50235"/>
    </source>
</evidence>
<evidence type="ECO:0000259" key="2">
    <source>
        <dbReference type="PROSITE" id="PS50053"/>
    </source>
</evidence>
<protein>
    <recommendedName>
        <fullName evidence="6">Ubiquitinyl hydrolase 1</fullName>
    </recommendedName>
</protein>
<dbReference type="Gene3D" id="3.10.20.90">
    <property type="entry name" value="Phosphatidylinositol 3-kinase Catalytic Subunit, Chain A, domain 1"/>
    <property type="match status" value="1"/>
</dbReference>
<feature type="domain" description="USP" evidence="3">
    <location>
        <begin position="47"/>
        <end position="376"/>
    </location>
</feature>
<dbReference type="InterPro" id="IPR018200">
    <property type="entry name" value="USP_CS"/>
</dbReference>
<dbReference type="PROSITE" id="PS00973">
    <property type="entry name" value="USP_2"/>
    <property type="match status" value="1"/>
</dbReference>
<dbReference type="Gene3D" id="3.90.70.10">
    <property type="entry name" value="Cysteine proteinases"/>
    <property type="match status" value="2"/>
</dbReference>
<dbReference type="InterPro" id="IPR029071">
    <property type="entry name" value="Ubiquitin-like_domsf"/>
</dbReference>
<dbReference type="Pfam" id="PF00240">
    <property type="entry name" value="ubiquitin"/>
    <property type="match status" value="1"/>
</dbReference>
<dbReference type="Proteomes" id="UP000194127">
    <property type="component" value="Unassembled WGS sequence"/>
</dbReference>
<feature type="compositionally biased region" description="Basic and acidic residues" evidence="1">
    <location>
        <begin position="475"/>
        <end position="484"/>
    </location>
</feature>
<feature type="compositionally biased region" description="Basic and acidic residues" evidence="1">
    <location>
        <begin position="295"/>
        <end position="316"/>
    </location>
</feature>
<gene>
    <name evidence="4" type="ORF">POSPLADRAFT_1136449</name>
</gene>
<dbReference type="InterPro" id="IPR000626">
    <property type="entry name" value="Ubiquitin-like_dom"/>
</dbReference>
<feature type="region of interest" description="Disordered" evidence="1">
    <location>
        <begin position="463"/>
        <end position="503"/>
    </location>
</feature>
<organism evidence="4 5">
    <name type="scientific">Postia placenta MAD-698-R-SB12</name>
    <dbReference type="NCBI Taxonomy" id="670580"/>
    <lineage>
        <taxon>Eukaryota</taxon>
        <taxon>Fungi</taxon>
        <taxon>Dikarya</taxon>
        <taxon>Basidiomycota</taxon>
        <taxon>Agaricomycotina</taxon>
        <taxon>Agaricomycetes</taxon>
        <taxon>Polyporales</taxon>
        <taxon>Adustoporiaceae</taxon>
        <taxon>Rhodonia</taxon>
    </lineage>
</organism>
<dbReference type="Pfam" id="PF00443">
    <property type="entry name" value="UCH"/>
    <property type="match status" value="1"/>
</dbReference>
<feature type="compositionally biased region" description="Polar residues" evidence="1">
    <location>
        <begin position="485"/>
        <end position="499"/>
    </location>
</feature>
<dbReference type="PROSITE" id="PS50053">
    <property type="entry name" value="UBIQUITIN_2"/>
    <property type="match status" value="1"/>
</dbReference>
<dbReference type="SUPFAM" id="SSF54001">
    <property type="entry name" value="Cysteine proteinases"/>
    <property type="match status" value="1"/>
</dbReference>
<feature type="domain" description="Ubiquitin-like" evidence="2">
    <location>
        <begin position="753"/>
        <end position="819"/>
    </location>
</feature>
<dbReference type="InterPro" id="IPR038765">
    <property type="entry name" value="Papain-like_cys_pep_sf"/>
</dbReference>
<evidence type="ECO:0000313" key="4">
    <source>
        <dbReference type="EMBL" id="OSX65145.1"/>
    </source>
</evidence>
<dbReference type="AlphaFoldDB" id="A0A1X6N924"/>
<reference evidence="4 5" key="1">
    <citation type="submission" date="2017-04" db="EMBL/GenBank/DDBJ databases">
        <title>Genome Sequence of the Model Brown-Rot Fungus Postia placenta SB12.</title>
        <authorList>
            <consortium name="DOE Joint Genome Institute"/>
            <person name="Gaskell J."/>
            <person name="Kersten P."/>
            <person name="Larrondo L.F."/>
            <person name="Canessa P."/>
            <person name="Martinez D."/>
            <person name="Hibbett D."/>
            <person name="Schmoll M."/>
            <person name="Kubicek C.P."/>
            <person name="Martinez A.T."/>
            <person name="Yadav J."/>
            <person name="Master E."/>
            <person name="Magnuson J.K."/>
            <person name="James T."/>
            <person name="Yaver D."/>
            <person name="Berka R."/>
            <person name="Labutti K."/>
            <person name="Lipzen A."/>
            <person name="Aerts A."/>
            <person name="Barry K."/>
            <person name="Henrissat B."/>
            <person name="Blanchette R."/>
            <person name="Grigoriev I."/>
            <person name="Cullen D."/>
        </authorList>
    </citation>
    <scope>NUCLEOTIDE SEQUENCE [LARGE SCALE GENOMIC DNA]</scope>
    <source>
        <strain evidence="4 5">MAD-698-R-SB12</strain>
    </source>
</reference>
<evidence type="ECO:0008006" key="6">
    <source>
        <dbReference type="Google" id="ProtNLM"/>
    </source>
</evidence>
<dbReference type="SMART" id="SM00213">
    <property type="entry name" value="UBQ"/>
    <property type="match status" value="1"/>
</dbReference>
<keyword evidence="5" id="KW-1185">Reference proteome</keyword>
<dbReference type="InterPro" id="IPR050164">
    <property type="entry name" value="Peptidase_C19"/>
</dbReference>
<dbReference type="STRING" id="670580.A0A1X6N924"/>
<feature type="region of interest" description="Disordered" evidence="1">
    <location>
        <begin position="295"/>
        <end position="339"/>
    </location>
</feature>
<dbReference type="GO" id="GO:0004197">
    <property type="term" value="F:cysteine-type endopeptidase activity"/>
    <property type="evidence" value="ECO:0007669"/>
    <property type="project" value="InterPro"/>
</dbReference>
<dbReference type="OrthoDB" id="289038at2759"/>
<evidence type="ECO:0000313" key="5">
    <source>
        <dbReference type="Proteomes" id="UP000194127"/>
    </source>
</evidence>
<feature type="compositionally biased region" description="Polar residues" evidence="1">
    <location>
        <begin position="463"/>
        <end position="472"/>
    </location>
</feature>
<dbReference type="EMBL" id="KZ110593">
    <property type="protein sequence ID" value="OSX65145.1"/>
    <property type="molecule type" value="Genomic_DNA"/>
</dbReference>
<dbReference type="GO" id="GO:0016579">
    <property type="term" value="P:protein deubiquitination"/>
    <property type="evidence" value="ECO:0007669"/>
    <property type="project" value="InterPro"/>
</dbReference>